<name>R4K9C0_CLOPA</name>
<sequence length="418" mass="49291">MKNFNEAMEQYHLIDSLLKMNDKGFFDEYSDNHFLIKALNGEIDYFNKYRNLVKGSIYFSDSNMNATNFILNFSTKFSWFCDHFSEDDIERFVKDQLSAGKSHYEDEQFFRAIAEVNVVNFLMAFGPSHLKEAKYEPKLGKNGSNPEARLIYQNGITVDVEVKTPGFKKMIAGDEKGVLIPTLLLDDKEKRTFEKQCAKKEIKFILPRVSKLKDYINSAGKKFEIPKDKNHINLLFINWTYTDVKKRGYIEPYSLLYNNLNGLLKNKDAALSIGINEEALRKISAIVIYQDSFDSLIFGDFRYMWNGYNFRMLPNILMDQELIDIDIIKDVLRMNPPKKNDDMMPYAFVISERYLSDAYEVTEFINRRIKAKIKREDNFTYFNEAYYKKKMKEARKRKAAYDDLKQKGYIHDNSYYDR</sequence>
<dbReference type="RefSeq" id="WP_015615420.1">
    <property type="nucleotide sequence ID" value="NC_021182.1"/>
</dbReference>
<evidence type="ECO:0000313" key="1">
    <source>
        <dbReference type="EMBL" id="AGK97114.1"/>
    </source>
</evidence>
<dbReference type="HOGENOM" id="CLU_053812_0_0_9"/>
<dbReference type="PATRIC" id="fig|86416.3.peg.2219"/>
<organism evidence="1 2">
    <name type="scientific">Clostridium pasteurianum BC1</name>
    <dbReference type="NCBI Taxonomy" id="86416"/>
    <lineage>
        <taxon>Bacteria</taxon>
        <taxon>Bacillati</taxon>
        <taxon>Bacillota</taxon>
        <taxon>Clostridia</taxon>
        <taxon>Eubacteriales</taxon>
        <taxon>Clostridiaceae</taxon>
        <taxon>Clostridium</taxon>
    </lineage>
</organism>
<dbReference type="KEGG" id="cpas:Clopa_2240"/>
<dbReference type="EMBL" id="CP003261">
    <property type="protein sequence ID" value="AGK97114.1"/>
    <property type="molecule type" value="Genomic_DNA"/>
</dbReference>
<evidence type="ECO:0000313" key="2">
    <source>
        <dbReference type="Proteomes" id="UP000013523"/>
    </source>
</evidence>
<gene>
    <name evidence="1" type="ORF">Clopa_2240</name>
</gene>
<dbReference type="STRING" id="86416.Clopa_2240"/>
<dbReference type="AlphaFoldDB" id="R4K9C0"/>
<dbReference type="Proteomes" id="UP000013523">
    <property type="component" value="Chromosome"/>
</dbReference>
<proteinExistence type="predicted"/>
<protein>
    <submittedName>
        <fullName evidence="1">Uncharacterized protein</fullName>
    </submittedName>
</protein>
<keyword evidence="2" id="KW-1185">Reference proteome</keyword>
<reference evidence="1 2" key="1">
    <citation type="submission" date="2012-01" db="EMBL/GenBank/DDBJ databases">
        <title>Complete sequence of chromosome of Clostridium pasteurianum BC1.</title>
        <authorList>
            <consortium name="US DOE Joint Genome Institute"/>
            <person name="Lucas S."/>
            <person name="Han J."/>
            <person name="Lapidus A."/>
            <person name="Cheng J.-F."/>
            <person name="Goodwin L."/>
            <person name="Pitluck S."/>
            <person name="Peters L."/>
            <person name="Mikhailova N."/>
            <person name="Teshima H."/>
            <person name="Detter J.C."/>
            <person name="Han C."/>
            <person name="Tapia R."/>
            <person name="Land M."/>
            <person name="Hauser L."/>
            <person name="Kyrpides N."/>
            <person name="Ivanova N."/>
            <person name="Pagani I."/>
            <person name="Dunn J."/>
            <person name="Taghavi S."/>
            <person name="Francis A."/>
            <person name="van der Lelie D."/>
            <person name="Woyke T."/>
        </authorList>
    </citation>
    <scope>NUCLEOTIDE SEQUENCE [LARGE SCALE GENOMIC DNA]</scope>
    <source>
        <strain evidence="1 2">BC1</strain>
    </source>
</reference>
<accession>R4K9C0</accession>